<evidence type="ECO:0000256" key="3">
    <source>
        <dbReference type="ARBA" id="ARBA00022450"/>
    </source>
</evidence>
<dbReference type="SUPFAM" id="SSF47336">
    <property type="entry name" value="ACP-like"/>
    <property type="match status" value="2"/>
</dbReference>
<evidence type="ECO:0000256" key="6">
    <source>
        <dbReference type="ARBA" id="ARBA00023194"/>
    </source>
</evidence>
<dbReference type="InterPro" id="IPR010071">
    <property type="entry name" value="AA_adenyl_dom"/>
</dbReference>
<dbReference type="CDD" id="cd12115">
    <property type="entry name" value="A_NRPS_Sfm_like"/>
    <property type="match status" value="1"/>
</dbReference>
<proteinExistence type="inferred from homology"/>
<dbReference type="PROSITE" id="PS00012">
    <property type="entry name" value="PHOSPHOPANTETHEINE"/>
    <property type="match status" value="2"/>
</dbReference>
<dbReference type="GO" id="GO:0003824">
    <property type="term" value="F:catalytic activity"/>
    <property type="evidence" value="ECO:0007669"/>
    <property type="project" value="InterPro"/>
</dbReference>
<dbReference type="InterPro" id="IPR000873">
    <property type="entry name" value="AMP-dep_synth/lig_dom"/>
</dbReference>
<dbReference type="PANTHER" id="PTHR45527:SF1">
    <property type="entry name" value="FATTY ACID SYNTHASE"/>
    <property type="match status" value="1"/>
</dbReference>
<gene>
    <name evidence="8" type="ORF">NIES267_11170</name>
</gene>
<dbReference type="GO" id="GO:0043041">
    <property type="term" value="P:amino acid activation for nonribosomal peptide biosynthetic process"/>
    <property type="evidence" value="ECO:0007669"/>
    <property type="project" value="TreeGrafter"/>
</dbReference>
<dbReference type="OrthoDB" id="9757538at2"/>
<keyword evidence="6" id="KW-0045">Antibiotic biosynthesis</keyword>
<protein>
    <submittedName>
        <fullName evidence="8">Peptide synthetase</fullName>
    </submittedName>
</protein>
<comment type="cofactor">
    <cofactor evidence="1">
        <name>pantetheine 4'-phosphate</name>
        <dbReference type="ChEBI" id="CHEBI:47942"/>
    </cofactor>
</comment>
<dbReference type="Pfam" id="PF00550">
    <property type="entry name" value="PP-binding"/>
    <property type="match status" value="2"/>
</dbReference>
<dbReference type="Gene3D" id="3.30.300.30">
    <property type="match status" value="2"/>
</dbReference>
<evidence type="ECO:0000256" key="4">
    <source>
        <dbReference type="ARBA" id="ARBA00022553"/>
    </source>
</evidence>
<dbReference type="GO" id="GO:0005829">
    <property type="term" value="C:cytosol"/>
    <property type="evidence" value="ECO:0007669"/>
    <property type="project" value="TreeGrafter"/>
</dbReference>
<organism evidence="8 9">
    <name type="scientific">Calothrix parasitica NIES-267</name>
    <dbReference type="NCBI Taxonomy" id="1973488"/>
    <lineage>
        <taxon>Bacteria</taxon>
        <taxon>Bacillati</taxon>
        <taxon>Cyanobacteriota</taxon>
        <taxon>Cyanophyceae</taxon>
        <taxon>Nostocales</taxon>
        <taxon>Calotrichaceae</taxon>
        <taxon>Calothrix</taxon>
    </lineage>
</organism>
<dbReference type="SUPFAM" id="SSF52777">
    <property type="entry name" value="CoA-dependent acyltransferases"/>
    <property type="match status" value="6"/>
</dbReference>
<evidence type="ECO:0000256" key="1">
    <source>
        <dbReference type="ARBA" id="ARBA00001957"/>
    </source>
</evidence>
<dbReference type="InterPro" id="IPR001242">
    <property type="entry name" value="Condensation_dom"/>
</dbReference>
<dbReference type="PROSITE" id="PS50075">
    <property type="entry name" value="CARRIER"/>
    <property type="match status" value="2"/>
</dbReference>
<keyword evidence="3" id="KW-0596">Phosphopantetheine</keyword>
<feature type="domain" description="Carrier" evidence="7">
    <location>
        <begin position="2147"/>
        <end position="2221"/>
    </location>
</feature>
<dbReference type="GO" id="GO:0044550">
    <property type="term" value="P:secondary metabolite biosynthetic process"/>
    <property type="evidence" value="ECO:0007669"/>
    <property type="project" value="TreeGrafter"/>
</dbReference>
<dbReference type="CDD" id="cd19534">
    <property type="entry name" value="E_NRPS"/>
    <property type="match status" value="1"/>
</dbReference>
<dbReference type="Gene3D" id="2.30.38.10">
    <property type="entry name" value="Luciferase, Domain 3"/>
    <property type="match status" value="2"/>
</dbReference>
<dbReference type="InterPro" id="IPR025110">
    <property type="entry name" value="AMP-bd_C"/>
</dbReference>
<dbReference type="Pfam" id="PF00501">
    <property type="entry name" value="AMP-binding"/>
    <property type="match status" value="2"/>
</dbReference>
<dbReference type="InterPro" id="IPR045851">
    <property type="entry name" value="AMP-bd_C_sf"/>
</dbReference>
<comment type="similarity">
    <text evidence="2">Belongs to the ATP-dependent AMP-binding enzyme family.</text>
</comment>
<dbReference type="NCBIfam" id="NF003417">
    <property type="entry name" value="PRK04813.1"/>
    <property type="match status" value="3"/>
</dbReference>
<keyword evidence="4" id="KW-0597">Phosphoprotein</keyword>
<dbReference type="InterPro" id="IPR009081">
    <property type="entry name" value="PP-bd_ACP"/>
</dbReference>
<dbReference type="InterPro" id="IPR006162">
    <property type="entry name" value="Ppantetheine_attach_site"/>
</dbReference>
<dbReference type="InterPro" id="IPR020806">
    <property type="entry name" value="PKS_PP-bd"/>
</dbReference>
<dbReference type="CDD" id="cd12116">
    <property type="entry name" value="A_NRPS_Ta1_like"/>
    <property type="match status" value="1"/>
</dbReference>
<dbReference type="Gene3D" id="3.30.559.10">
    <property type="entry name" value="Chloramphenicol acetyltransferase-like domain"/>
    <property type="match status" value="3"/>
</dbReference>
<dbReference type="Proteomes" id="UP000218418">
    <property type="component" value="Chromosome"/>
</dbReference>
<dbReference type="GO" id="GO:0017000">
    <property type="term" value="P:antibiotic biosynthetic process"/>
    <property type="evidence" value="ECO:0007669"/>
    <property type="project" value="UniProtKB-KW"/>
</dbReference>
<accession>A0A1Z4LK63</accession>
<dbReference type="Gene3D" id="3.30.559.30">
    <property type="entry name" value="Nonribosomal peptide synthetase, condensation domain"/>
    <property type="match status" value="3"/>
</dbReference>
<dbReference type="FunFam" id="3.30.559.10:FF:000012">
    <property type="entry name" value="Non-ribosomal peptide synthetase"/>
    <property type="match status" value="1"/>
</dbReference>
<feature type="domain" description="Carrier" evidence="7">
    <location>
        <begin position="1052"/>
        <end position="1127"/>
    </location>
</feature>
<sequence length="2704" mass="306054">MSKSLENLSPEQKRQLLAKLLKEKANKPQKFPLSFAQKRLWFLDKLQPESSAYNIPFSLHLTGELNIIALQKSLNKIIQRHEVLRSSFTVIKDEPIQQVFPKLSQQIPLIDLQALPTEQQQQQVRQQIKKATTQPFDLSQIPLFRAKLIKLNAEEYVLLFTMHHIISDYFSMRLLIRELATIYQSLSKGETAQLAELPVQYGDYATWEQEWLKSEKRTVQLEYWQKNLANYPPLLTLPTDYPRPPIQRFHGARASFALSEDLSNALKNLSQGQNTTLFMTLLAGFKILLYRYSNQEDILIGSTITNRENRAEISNLIGLFVNNLIFRSDLSGNPSFTDFLQQVREVTLNAYANQDLPYEYLVEQLQPERNLSYNPLFQVMFILHNTPTQNIDLSGLSLKHLEPEQETARFDLSLDMYETPDGLTGIFEYNTDLFTKSTIERIIGHFQTVLTAIVANPEQNICELPLLTPKEQQQLLIEWNDTSCDYSELCIHQLFEAQAEKTPDKIAVVFESEQLTYKELNQKANQLARYLQSVGVERETRVGICLERSEKMLVGLLGILKAGGTYIPLDPGFPQERLTFMVEDSGVDFLVIDSKTSQTSPLTPLPQLLQRREPPQRTALLIKERGTGEETPLLDKERGDKAQLYRGEVINVDSDWELIEKQSSENLPPQTTLENLAYIIYTSGSTGKPKGVQILHKSLVNCLESMQQKPGITSKDILLSVTTLSFDIAGLELYLPLITGAKLIIASRETANDGIRLIKSLEKNQVTIMQATPATWRLLLAAGWKGNQQLKVLCGGEALDINVAEELLKRSKEVWNLYGPTEATIWSAVAECRDIIHYVSSNVTIGKAINNTQFYVLNDYLQPVPIGIPGELYIGGAGLAKGYLNKPELSAERFIDNPLLKKTSPPFLLLNKERGVRQEDSKLYKTGDLVRYLPSGDLEYLGRIDYQVKLRGFRIELGEIESVLSQHPSVKQSVVILSKNNDDEKLIAYVVSPSNVSQAELRQFLQGKLPAYMIPSSYMMLEEFPLTPNRKVDRKALPNPEQIHMEQRDFIAPRNRVEQLLVNIWSEILGVEKISIDDNFFELGGHSLLATRVISQIREIFEVELPLRKLFETPTIVGIAEAITRKNSELSQPGIKKIERQDKLPISFAQQRQWFLSQLEPESPFYNIPAAIQISGKLDILILERSFQKIINRHEVLRTAFLTVEGKPVAQLLSVNEFKLEVTDLSNSTEITQTEEVEKIAREEAQEAFKLDKPPLLRVKLLRLDSQNHVILITLHHIVADGWSMGVLVRELGILYREETSPPSALLVKERGIRDGVRLNELPIQYPDFAAWQRNWFQGEVREKQLNYWQHQLQNAPNLLELPTDYPRPAIQTARGGSVKFELSRSLSQALKQLSQKSGCTLFMTLLAAFQTLLYRYSGSEDIVIGSAIANRQRSELEGLIGCFANTLAFRSDLSGSPSFNELLQRVKDVALGAYAHQDLPFEQLVDELQLVRSLSYTPLFQVMFLLQNAPIQALRVEDLSWSPISSDSGTAKFDLTLAMSETENGLIGSFEYNRDLFAASTIERAIGHWQTLLQGIVANPQQKLYELPLLTITEQQLLVEWNQTQVNYPQTCIHQLFIAQVEKTPDSIAIVWENQQLTYNELDIKSNQLARYLIKLGVKPETRVGICVERNAEMVIGLLGILKAGAAYVPLDPAYPEERLTYMLADAGISVLIKNSEFEISNSESFNVVNFKTDWNAINQESTVNIDVEVEPENLAYVIYTSGSTGKPKGVAITHRSATTLIHWSRDVFADTQLAGVLASTSICFDLSVFELFVPLSWGGKVILVENALQLPYLNKVDSVTLINTVPSAILQLSQLKAIPNSVNTVNLAGEALQQSLVQQLEQKHPQIQQIFNLYGPSEDTTYSTYALVGGQESIINYQLPITNYQSPTIGSPITNTQAYILDSYLQPVPVGVPGELYLGGAGLIREYLNRPELTAEKLIPNPFRTSPPSPLLVKERGVRFLDERLYKTGDKARYLPSGKIEYLGRFDNQVKLRGFRIELGEIESALSQHPEVHQAVTKVWEDKSGNKRLVAYFVLKNPVSDDNFSIQLRHFLQDKLPDYMIPAIFMMLSEIPLTPNGKINRRALPEPDNYQNQLNNKQNIDNNVKPRTRKEQILTQIWTQLLGIESVGIHDNFFELGGDSILAIQVIAKASQSGLRLLPKQVFQHQTIAELAAVADTVSVNAEQGKITGIVPLTPIQNWFFAQNLADSHHWNQSIMLSVDKSIPFAWVEQSIQKLLTHHDALRLQFQTTESGLQQINADVDNYINKQTPLLQFDLSALNEEEQQPTITKTATQLQKSLNLATGLVRVAFFKLGNENKSNRLLFIIHHLVIDGISWRILLSDLQTAFEQLNLNSGQKIQLPPKTTSFKHWANSLQNYSEQISKETIEYWQNICKIPEIDIPVDYPQSNNTVATTDTVSIAFTAEETQALLQQVPTAYQTQINDVLLTALVQTFENWTGKKRLLIDLEAHGREDLFSEVDISRTVGWFTTMFPVLLDLDTAKDAQKDIIHNLKTIKEQLRQIPNRGIDYSILRFLGNQEIQTQLSKITPQIRFNYLGQVDGTFAESTFVKPANESTGAVRSKRGNRDILIEINSIISAGKLRLDWIYSTAVHRRSTIINLTEQYMKALRNLIQLCCDEVGGYTPSDFSQMQLSQEELDDILEDL</sequence>
<dbReference type="FunFam" id="3.30.300.30:FF:000010">
    <property type="entry name" value="Enterobactin synthetase component F"/>
    <property type="match status" value="2"/>
</dbReference>
<name>A0A1Z4LK63_9CYAN</name>
<dbReference type="Pfam" id="PF13193">
    <property type="entry name" value="AMP-binding_C"/>
    <property type="match status" value="2"/>
</dbReference>
<dbReference type="SUPFAM" id="SSF56801">
    <property type="entry name" value="Acetyl-CoA synthetase-like"/>
    <property type="match status" value="2"/>
</dbReference>
<dbReference type="Gene3D" id="3.40.50.980">
    <property type="match status" value="4"/>
</dbReference>
<dbReference type="Gene3D" id="1.10.1200.10">
    <property type="entry name" value="ACP-like"/>
    <property type="match status" value="2"/>
</dbReference>
<dbReference type="GO" id="GO:0031177">
    <property type="term" value="F:phosphopantetheine binding"/>
    <property type="evidence" value="ECO:0007669"/>
    <property type="project" value="InterPro"/>
</dbReference>
<evidence type="ECO:0000313" key="9">
    <source>
        <dbReference type="Proteomes" id="UP000218418"/>
    </source>
</evidence>
<dbReference type="EMBL" id="AP018227">
    <property type="protein sequence ID" value="BAY81640.1"/>
    <property type="molecule type" value="Genomic_DNA"/>
</dbReference>
<dbReference type="NCBIfam" id="TIGR01733">
    <property type="entry name" value="AA-adenyl-dom"/>
    <property type="match status" value="2"/>
</dbReference>
<dbReference type="SMART" id="SM00823">
    <property type="entry name" value="PKS_PP"/>
    <property type="match status" value="2"/>
</dbReference>
<dbReference type="FunFam" id="3.40.50.980:FF:000001">
    <property type="entry name" value="Non-ribosomal peptide synthetase"/>
    <property type="match status" value="1"/>
</dbReference>
<dbReference type="Pfam" id="PF00668">
    <property type="entry name" value="Condensation"/>
    <property type="match status" value="3"/>
</dbReference>
<dbReference type="InterPro" id="IPR020845">
    <property type="entry name" value="AMP-binding_CS"/>
</dbReference>
<dbReference type="InterPro" id="IPR036736">
    <property type="entry name" value="ACP-like_sf"/>
</dbReference>
<dbReference type="CDD" id="cd19531">
    <property type="entry name" value="LCL_NRPS-like"/>
    <property type="match status" value="2"/>
</dbReference>
<dbReference type="GO" id="GO:0008610">
    <property type="term" value="P:lipid biosynthetic process"/>
    <property type="evidence" value="ECO:0007669"/>
    <property type="project" value="UniProtKB-ARBA"/>
</dbReference>
<keyword evidence="9" id="KW-1185">Reference proteome</keyword>
<dbReference type="InterPro" id="IPR023213">
    <property type="entry name" value="CAT-like_dom_sf"/>
</dbReference>
<evidence type="ECO:0000256" key="5">
    <source>
        <dbReference type="ARBA" id="ARBA00022737"/>
    </source>
</evidence>
<dbReference type="PANTHER" id="PTHR45527">
    <property type="entry name" value="NONRIBOSOMAL PEPTIDE SYNTHETASE"/>
    <property type="match status" value="1"/>
</dbReference>
<keyword evidence="5" id="KW-0677">Repeat</keyword>
<dbReference type="PROSITE" id="PS00455">
    <property type="entry name" value="AMP_BINDING"/>
    <property type="match status" value="2"/>
</dbReference>
<evidence type="ECO:0000256" key="2">
    <source>
        <dbReference type="ARBA" id="ARBA00006432"/>
    </source>
</evidence>
<evidence type="ECO:0000313" key="8">
    <source>
        <dbReference type="EMBL" id="BAY81640.1"/>
    </source>
</evidence>
<evidence type="ECO:0000259" key="7">
    <source>
        <dbReference type="PROSITE" id="PS50075"/>
    </source>
</evidence>
<reference evidence="8 9" key="1">
    <citation type="submission" date="2017-06" db="EMBL/GenBank/DDBJ databases">
        <title>Genome sequencing of cyanobaciteial culture collection at National Institute for Environmental Studies (NIES).</title>
        <authorList>
            <person name="Hirose Y."/>
            <person name="Shimura Y."/>
            <person name="Fujisawa T."/>
            <person name="Nakamura Y."/>
            <person name="Kawachi M."/>
        </authorList>
    </citation>
    <scope>NUCLEOTIDE SEQUENCE [LARGE SCALE GENOMIC DNA]</scope>
    <source>
        <strain evidence="8 9">NIES-267</strain>
    </source>
</reference>
<dbReference type="NCBIfam" id="TIGR01720">
    <property type="entry name" value="NRPS-para261"/>
    <property type="match status" value="1"/>
</dbReference>
<dbReference type="FunFam" id="1.10.1200.10:FF:000005">
    <property type="entry name" value="Nonribosomal peptide synthetase 1"/>
    <property type="match status" value="2"/>
</dbReference>
<dbReference type="InterPro" id="IPR010060">
    <property type="entry name" value="NRPS_synth"/>
</dbReference>